<dbReference type="Gene3D" id="3.90.550.10">
    <property type="entry name" value="Spore Coat Polysaccharide Biosynthesis Protein SpsA, Chain A"/>
    <property type="match status" value="1"/>
</dbReference>
<evidence type="ECO:0000259" key="1">
    <source>
        <dbReference type="Pfam" id="PF00535"/>
    </source>
</evidence>
<gene>
    <name evidence="2" type="ORF">DPPLL_06700</name>
</gene>
<dbReference type="InterPro" id="IPR001173">
    <property type="entry name" value="Glyco_trans_2-like"/>
</dbReference>
<protein>
    <recommendedName>
        <fullName evidence="1">Glycosyltransferase 2-like domain-containing protein</fullName>
    </recommendedName>
</protein>
<dbReference type="PANTHER" id="PTHR48090:SF7">
    <property type="entry name" value="RFBJ PROTEIN"/>
    <property type="match status" value="1"/>
</dbReference>
<organism evidence="2 3">
    <name type="scientific">Desulfofustis limnaeus</name>
    <dbReference type="NCBI Taxonomy" id="2740163"/>
    <lineage>
        <taxon>Bacteria</taxon>
        <taxon>Pseudomonadati</taxon>
        <taxon>Thermodesulfobacteriota</taxon>
        <taxon>Desulfobulbia</taxon>
        <taxon>Desulfobulbales</taxon>
        <taxon>Desulfocapsaceae</taxon>
        <taxon>Desulfofustis</taxon>
    </lineage>
</organism>
<sequence>MQPAMNAAIVIPVYNHGPLVGAVVARALALALPVIVVDDGSTDETAAVLAEYGGITVCTHPVNRGKGAALLTGFAEARRRGCDWALSFDGDGQHHPEDAPALLAAVQDGRRRLVIGRRTGMAPGRTVPWTSRFGRGFSNFWVRACGGPAVSDSQSGFRLYPLPEALDLGVRARRYQFEVEVLVRAAQAGLAVCEVPVGVVYPGPGERVSHFRPWVDFWRNSGTFSRLLGRRLIGGLRRR</sequence>
<dbReference type="Pfam" id="PF00535">
    <property type="entry name" value="Glycos_transf_2"/>
    <property type="match status" value="1"/>
</dbReference>
<dbReference type="CDD" id="cd04179">
    <property type="entry name" value="DPM_DPG-synthase_like"/>
    <property type="match status" value="1"/>
</dbReference>
<dbReference type="PANTHER" id="PTHR48090">
    <property type="entry name" value="UNDECAPRENYL-PHOSPHATE 4-DEOXY-4-FORMAMIDO-L-ARABINOSE TRANSFERASE-RELATED"/>
    <property type="match status" value="1"/>
</dbReference>
<name>A0ABM7W647_9BACT</name>
<accession>A0ABM7W647</accession>
<reference evidence="2 3" key="1">
    <citation type="submission" date="2022-01" db="EMBL/GenBank/DDBJ databases">
        <title>Desulfofustis limnae sp. nov., a novel mesophilic sulfate-reducing bacterium isolated from marsh soil.</title>
        <authorList>
            <person name="Watanabe M."/>
            <person name="Takahashi A."/>
            <person name="Kojima H."/>
            <person name="Fukui M."/>
        </authorList>
    </citation>
    <scope>NUCLEOTIDE SEQUENCE [LARGE SCALE GENOMIC DNA]</scope>
    <source>
        <strain evidence="2 3">PPLL</strain>
    </source>
</reference>
<keyword evidence="3" id="KW-1185">Reference proteome</keyword>
<feature type="domain" description="Glycosyltransferase 2-like" evidence="1">
    <location>
        <begin position="9"/>
        <end position="131"/>
    </location>
</feature>
<dbReference type="SUPFAM" id="SSF53448">
    <property type="entry name" value="Nucleotide-diphospho-sugar transferases"/>
    <property type="match status" value="1"/>
</dbReference>
<evidence type="ECO:0000313" key="3">
    <source>
        <dbReference type="Proteomes" id="UP000830055"/>
    </source>
</evidence>
<dbReference type="InterPro" id="IPR029044">
    <property type="entry name" value="Nucleotide-diphossugar_trans"/>
</dbReference>
<evidence type="ECO:0000313" key="2">
    <source>
        <dbReference type="EMBL" id="BDD86305.1"/>
    </source>
</evidence>
<dbReference type="EMBL" id="AP025516">
    <property type="protein sequence ID" value="BDD86305.1"/>
    <property type="molecule type" value="Genomic_DNA"/>
</dbReference>
<proteinExistence type="predicted"/>
<dbReference type="Proteomes" id="UP000830055">
    <property type="component" value="Chromosome"/>
</dbReference>
<dbReference type="InterPro" id="IPR050256">
    <property type="entry name" value="Glycosyltransferase_2"/>
</dbReference>